<sequence length="167" mass="18624">MFYFRTMASAPDSIDSLAPMVAADVARGVARMFLQAELTPLPEVPLGNGRRADIMAIDAKGCITIVEIKVSRADLLGDAKWPFYLDYCDRFFWAVPGGFDLSPFGTDPFRPDCCGLIVADRYEAAVLREPLHRPLPGARRKAETLRFARRAARRLWGDLDPFPESCV</sequence>
<protein>
    <recommendedName>
        <fullName evidence="3">DNA repair protein MmcB-related protein</fullName>
    </recommendedName>
</protein>
<evidence type="ECO:0008006" key="3">
    <source>
        <dbReference type="Google" id="ProtNLM"/>
    </source>
</evidence>
<dbReference type="InterPro" id="IPR009394">
    <property type="entry name" value="MmcB-like"/>
</dbReference>
<dbReference type="STRING" id="439228.SAMN06295920_105336"/>
<gene>
    <name evidence="1" type="ORF">SAMN06295920_105336</name>
</gene>
<name>A0A1T5DPC1_9SPHN</name>
<dbReference type="AlphaFoldDB" id="A0A1T5DPC1"/>
<dbReference type="OrthoDB" id="5194526at2"/>
<evidence type="ECO:0000313" key="1">
    <source>
        <dbReference type="EMBL" id="SKB73436.1"/>
    </source>
</evidence>
<organism evidence="1 2">
    <name type="scientific">Rhizorhabdus histidinilytica</name>
    <dbReference type="NCBI Taxonomy" id="439228"/>
    <lineage>
        <taxon>Bacteria</taxon>
        <taxon>Pseudomonadati</taxon>
        <taxon>Pseudomonadota</taxon>
        <taxon>Alphaproteobacteria</taxon>
        <taxon>Sphingomonadales</taxon>
        <taxon>Sphingomonadaceae</taxon>
        <taxon>Rhizorhabdus</taxon>
    </lineage>
</organism>
<dbReference type="EMBL" id="FUYM01000005">
    <property type="protein sequence ID" value="SKB73436.1"/>
    <property type="molecule type" value="Genomic_DNA"/>
</dbReference>
<dbReference type="Proteomes" id="UP000189818">
    <property type="component" value="Unassembled WGS sequence"/>
</dbReference>
<dbReference type="Pfam" id="PF06319">
    <property type="entry name" value="MmcB-like"/>
    <property type="match status" value="1"/>
</dbReference>
<accession>A0A1T5DPC1</accession>
<keyword evidence="2" id="KW-1185">Reference proteome</keyword>
<reference evidence="2" key="1">
    <citation type="submission" date="2017-02" db="EMBL/GenBank/DDBJ databases">
        <authorList>
            <person name="Varghese N."/>
            <person name="Submissions S."/>
        </authorList>
    </citation>
    <scope>NUCLEOTIDE SEQUENCE [LARGE SCALE GENOMIC DNA]</scope>
    <source>
        <strain evidence="2">UM2</strain>
    </source>
</reference>
<evidence type="ECO:0000313" key="2">
    <source>
        <dbReference type="Proteomes" id="UP000189818"/>
    </source>
</evidence>
<dbReference type="PIRSF" id="PIRSF031796">
    <property type="entry name" value="UPC031796"/>
    <property type="match status" value="1"/>
</dbReference>
<proteinExistence type="predicted"/>
<dbReference type="RefSeq" id="WP_079648689.1">
    <property type="nucleotide sequence ID" value="NZ_FUYM01000005.1"/>
</dbReference>